<dbReference type="GO" id="GO:0035838">
    <property type="term" value="C:growing cell tip"/>
    <property type="evidence" value="ECO:0007669"/>
    <property type="project" value="TreeGrafter"/>
</dbReference>
<evidence type="ECO:0008006" key="4">
    <source>
        <dbReference type="Google" id="ProtNLM"/>
    </source>
</evidence>
<dbReference type="AlphaFoldDB" id="A0A8H4TU77"/>
<dbReference type="Pfam" id="PF06687">
    <property type="entry name" value="SUR7"/>
    <property type="match status" value="1"/>
</dbReference>
<evidence type="ECO:0000313" key="3">
    <source>
        <dbReference type="Proteomes" id="UP000622797"/>
    </source>
</evidence>
<accession>A0A8H4TU77</accession>
<dbReference type="GO" id="GO:0032153">
    <property type="term" value="C:cell division site"/>
    <property type="evidence" value="ECO:0007669"/>
    <property type="project" value="TreeGrafter"/>
</dbReference>
<feature type="transmembrane region" description="Helical" evidence="1">
    <location>
        <begin position="134"/>
        <end position="157"/>
    </location>
</feature>
<dbReference type="GO" id="GO:0005886">
    <property type="term" value="C:plasma membrane"/>
    <property type="evidence" value="ECO:0007669"/>
    <property type="project" value="InterPro"/>
</dbReference>
<keyword evidence="1" id="KW-0812">Transmembrane</keyword>
<dbReference type="PANTHER" id="PTHR28013:SF7">
    <property type="entry name" value="PALI-DOMAIN-CONTAINING PROTEIN"/>
    <property type="match status" value="1"/>
</dbReference>
<feature type="transmembrane region" description="Helical" evidence="1">
    <location>
        <begin position="12"/>
        <end position="32"/>
    </location>
</feature>
<dbReference type="PANTHER" id="PTHR28013">
    <property type="entry name" value="PROTEIN DCV1-RELATED"/>
    <property type="match status" value="1"/>
</dbReference>
<keyword evidence="1" id="KW-1133">Transmembrane helix</keyword>
<dbReference type="OrthoDB" id="2354757at2759"/>
<feature type="transmembrane region" description="Helical" evidence="1">
    <location>
        <begin position="99"/>
        <end position="122"/>
    </location>
</feature>
<name>A0A8H4TU77_9HYPO</name>
<sequence length="220" mass="23029">MGIGRFIHHIGAFFLLAATVMLVVVSITAPVVNDIALLKVDLNGNARSAGGSVNFGTFGYCVTRSSGGDSCTKAHIGYNPANAVPGTDFSNAGSDAAKALTYVMVLHPVGAGLCFIAFLLALGAGIFGSLMSSLVSLLAFFVTVIALACDFAGLSIVRRRINRDTDANASWAVGIWLVLVAAVLALIGTVIVFVTCCSGRRRRSRENKKMATYSSSPTRY</sequence>
<comment type="caution">
    <text evidence="2">The sequence shown here is derived from an EMBL/GenBank/DDBJ whole genome shotgun (WGS) entry which is preliminary data.</text>
</comment>
<proteinExistence type="predicted"/>
<reference evidence="2" key="2">
    <citation type="submission" date="2020-05" db="EMBL/GenBank/DDBJ databases">
        <authorList>
            <person name="Kim H.-S."/>
            <person name="Proctor R.H."/>
            <person name="Brown D.W."/>
        </authorList>
    </citation>
    <scope>NUCLEOTIDE SEQUENCE</scope>
    <source>
        <strain evidence="2">NRRL 20472</strain>
    </source>
</reference>
<feature type="transmembrane region" description="Helical" evidence="1">
    <location>
        <begin position="169"/>
        <end position="195"/>
    </location>
</feature>
<reference evidence="2" key="1">
    <citation type="journal article" date="2020" name="BMC Genomics">
        <title>Correction to: Identification and distribution of gene clusters required for synthesis of sphingolipid metabolism inhibitors in diverse species of the filamentous fungus Fusarium.</title>
        <authorList>
            <person name="Kim H.S."/>
            <person name="Lohmar J.M."/>
            <person name="Busman M."/>
            <person name="Brown D.W."/>
            <person name="Naumann T.A."/>
            <person name="Divon H.H."/>
            <person name="Lysoe E."/>
            <person name="Uhlig S."/>
            <person name="Proctor R.H."/>
        </authorList>
    </citation>
    <scope>NUCLEOTIDE SEQUENCE</scope>
    <source>
        <strain evidence="2">NRRL 20472</strain>
    </source>
</reference>
<dbReference type="Proteomes" id="UP000622797">
    <property type="component" value="Unassembled WGS sequence"/>
</dbReference>
<keyword evidence="3" id="KW-1185">Reference proteome</keyword>
<dbReference type="EMBL" id="JABEXW010000433">
    <property type="protein sequence ID" value="KAF4964004.1"/>
    <property type="molecule type" value="Genomic_DNA"/>
</dbReference>
<dbReference type="InterPro" id="IPR051380">
    <property type="entry name" value="pH-response_reg_palI/RIM9"/>
</dbReference>
<keyword evidence="1" id="KW-0472">Membrane</keyword>
<dbReference type="InterPro" id="IPR009571">
    <property type="entry name" value="SUR7/Rim9-like_fungi"/>
</dbReference>
<evidence type="ECO:0000313" key="2">
    <source>
        <dbReference type="EMBL" id="KAF4964004.1"/>
    </source>
</evidence>
<protein>
    <recommendedName>
        <fullName evidence="4">Pali-domain-containing protein</fullName>
    </recommendedName>
</protein>
<gene>
    <name evidence="2" type="ORF">FSARC_8030</name>
</gene>
<dbReference type="Gene3D" id="1.20.140.150">
    <property type="match status" value="1"/>
</dbReference>
<evidence type="ECO:0000256" key="1">
    <source>
        <dbReference type="SAM" id="Phobius"/>
    </source>
</evidence>
<organism evidence="2 3">
    <name type="scientific">Fusarium sarcochroum</name>
    <dbReference type="NCBI Taxonomy" id="1208366"/>
    <lineage>
        <taxon>Eukaryota</taxon>
        <taxon>Fungi</taxon>
        <taxon>Dikarya</taxon>
        <taxon>Ascomycota</taxon>
        <taxon>Pezizomycotina</taxon>
        <taxon>Sordariomycetes</taxon>
        <taxon>Hypocreomycetidae</taxon>
        <taxon>Hypocreales</taxon>
        <taxon>Nectriaceae</taxon>
        <taxon>Fusarium</taxon>
        <taxon>Fusarium lateritium species complex</taxon>
    </lineage>
</organism>